<dbReference type="EMBL" id="HBEY01011266">
    <property type="protein sequence ID" value="CAD8602110.1"/>
    <property type="molecule type" value="Transcribed_RNA"/>
</dbReference>
<dbReference type="PANTHER" id="PTHR43798:SF33">
    <property type="entry name" value="HYDROLASE, PUTATIVE (AFU_ORTHOLOGUE AFUA_2G14860)-RELATED"/>
    <property type="match status" value="1"/>
</dbReference>
<dbReference type="InterPro" id="IPR000639">
    <property type="entry name" value="Epox_hydrolase-like"/>
</dbReference>
<dbReference type="PRINTS" id="PR00412">
    <property type="entry name" value="EPOXHYDRLASE"/>
</dbReference>
<evidence type="ECO:0000256" key="1">
    <source>
        <dbReference type="SAM" id="SignalP"/>
    </source>
</evidence>
<gene>
    <name evidence="3" type="ORF">CPEL01642_LOCUS5441</name>
</gene>
<dbReference type="InterPro" id="IPR029058">
    <property type="entry name" value="AB_hydrolase_fold"/>
</dbReference>
<sequence>MMGRLGILLLCQTVRAGRLNETMPYCSDVVPCMQVAANNFTFQCRLAGPQQGTPVILLHGFPKWSYWWLPLLARWETGADGLRGIACDLRGYSPAASPDDPELYAYSHMVADVLAIADAFQLKAFHLVGHDHGANLGWNVAGLAPAGRLLSYTSLTMPHPDAFKRLMGPGPDADELQQLTSTFNNQFALIDSASRNGEVLSWFMDYGGFETRRAEDFQRALWWYYAAFSDKNPSMGARPPVDSFAQVWKTDAMPLILAIQKMIPLRVAPAQPGRGHLGNISIPVMFMCGAQDNLILCTRASHKRTAEYVSGAYTYRNVSCAHDFFYAGRTGCSTEADAGAVMEAITTFILSHTRREGGPQPLLSHDAQPPRVLQDYSLPLFLVGIFVVLFAASRLPLHHPPYLL</sequence>
<proteinExistence type="predicted"/>
<feature type="signal peptide" evidence="1">
    <location>
        <begin position="1"/>
        <end position="16"/>
    </location>
</feature>
<dbReference type="GO" id="GO:0016020">
    <property type="term" value="C:membrane"/>
    <property type="evidence" value="ECO:0007669"/>
    <property type="project" value="TreeGrafter"/>
</dbReference>
<feature type="chain" id="PRO_5031326617" description="AB hydrolase-1 domain-containing protein" evidence="1">
    <location>
        <begin position="17"/>
        <end position="404"/>
    </location>
</feature>
<protein>
    <recommendedName>
        <fullName evidence="2">AB hydrolase-1 domain-containing protein</fullName>
    </recommendedName>
</protein>
<dbReference type="InterPro" id="IPR050266">
    <property type="entry name" value="AB_hydrolase_sf"/>
</dbReference>
<keyword evidence="1" id="KW-0732">Signal</keyword>
<evidence type="ECO:0000313" key="3">
    <source>
        <dbReference type="EMBL" id="CAD8602110.1"/>
    </source>
</evidence>
<name>A0A7S0L678_9EUKA</name>
<organism evidence="3">
    <name type="scientific">Coccolithus braarudii</name>
    <dbReference type="NCBI Taxonomy" id="221442"/>
    <lineage>
        <taxon>Eukaryota</taxon>
        <taxon>Haptista</taxon>
        <taxon>Haptophyta</taxon>
        <taxon>Prymnesiophyceae</taxon>
        <taxon>Coccolithales</taxon>
        <taxon>Coccolithaceae</taxon>
        <taxon>Coccolithus</taxon>
    </lineage>
</organism>
<dbReference type="Gene3D" id="3.40.50.1820">
    <property type="entry name" value="alpha/beta hydrolase"/>
    <property type="match status" value="1"/>
</dbReference>
<dbReference type="InterPro" id="IPR000073">
    <property type="entry name" value="AB_hydrolase_1"/>
</dbReference>
<dbReference type="AlphaFoldDB" id="A0A7S0L678"/>
<dbReference type="PANTHER" id="PTHR43798">
    <property type="entry name" value="MONOACYLGLYCEROL LIPASE"/>
    <property type="match status" value="1"/>
</dbReference>
<feature type="domain" description="AB hydrolase-1" evidence="2">
    <location>
        <begin position="54"/>
        <end position="295"/>
    </location>
</feature>
<accession>A0A7S0L678</accession>
<dbReference type="Pfam" id="PF00561">
    <property type="entry name" value="Abhydrolase_1"/>
    <property type="match status" value="1"/>
</dbReference>
<evidence type="ECO:0000259" key="2">
    <source>
        <dbReference type="Pfam" id="PF00561"/>
    </source>
</evidence>
<reference evidence="3" key="1">
    <citation type="submission" date="2021-01" db="EMBL/GenBank/DDBJ databases">
        <authorList>
            <person name="Corre E."/>
            <person name="Pelletier E."/>
            <person name="Niang G."/>
            <person name="Scheremetjew M."/>
            <person name="Finn R."/>
            <person name="Kale V."/>
            <person name="Holt S."/>
            <person name="Cochrane G."/>
            <person name="Meng A."/>
            <person name="Brown T."/>
            <person name="Cohen L."/>
        </authorList>
    </citation>
    <scope>NUCLEOTIDE SEQUENCE</scope>
    <source>
        <strain evidence="3">PLY182g</strain>
    </source>
</reference>
<dbReference type="SUPFAM" id="SSF53474">
    <property type="entry name" value="alpha/beta-Hydrolases"/>
    <property type="match status" value="1"/>
</dbReference>
<dbReference type="GO" id="GO:0047372">
    <property type="term" value="F:monoacylglycerol lipase activity"/>
    <property type="evidence" value="ECO:0007669"/>
    <property type="project" value="TreeGrafter"/>
</dbReference>
<dbReference type="GO" id="GO:0046464">
    <property type="term" value="P:acylglycerol catabolic process"/>
    <property type="evidence" value="ECO:0007669"/>
    <property type="project" value="TreeGrafter"/>
</dbReference>